<protein>
    <submittedName>
        <fullName evidence="2">Uncharacterized protein</fullName>
    </submittedName>
</protein>
<sequence length="107" mass="12054">MALYKTVLKGTLEEGQSGWAILKSGHPFPWLHYSKQHTTDLTGGEFLYCRFTFPPPTHTHGLTGQEINAGADAGAVDDDYIDDYNDDDNNNDDDDDDVVLERKICYR</sequence>
<accession>A0A9D4GTY1</accession>
<organism evidence="2 3">
    <name type="scientific">Dreissena polymorpha</name>
    <name type="common">Zebra mussel</name>
    <name type="synonym">Mytilus polymorpha</name>
    <dbReference type="NCBI Taxonomy" id="45954"/>
    <lineage>
        <taxon>Eukaryota</taxon>
        <taxon>Metazoa</taxon>
        <taxon>Spiralia</taxon>
        <taxon>Lophotrochozoa</taxon>
        <taxon>Mollusca</taxon>
        <taxon>Bivalvia</taxon>
        <taxon>Autobranchia</taxon>
        <taxon>Heteroconchia</taxon>
        <taxon>Euheterodonta</taxon>
        <taxon>Imparidentia</taxon>
        <taxon>Neoheterodontei</taxon>
        <taxon>Myida</taxon>
        <taxon>Dreissenoidea</taxon>
        <taxon>Dreissenidae</taxon>
        <taxon>Dreissena</taxon>
    </lineage>
</organism>
<comment type="caution">
    <text evidence="2">The sequence shown here is derived from an EMBL/GenBank/DDBJ whole genome shotgun (WGS) entry which is preliminary data.</text>
</comment>
<evidence type="ECO:0000313" key="3">
    <source>
        <dbReference type="Proteomes" id="UP000828390"/>
    </source>
</evidence>
<dbReference type="AlphaFoldDB" id="A0A9D4GTY1"/>
<keyword evidence="3" id="KW-1185">Reference proteome</keyword>
<reference evidence="2" key="1">
    <citation type="journal article" date="2019" name="bioRxiv">
        <title>The Genome of the Zebra Mussel, Dreissena polymorpha: A Resource for Invasive Species Research.</title>
        <authorList>
            <person name="McCartney M.A."/>
            <person name="Auch B."/>
            <person name="Kono T."/>
            <person name="Mallez S."/>
            <person name="Zhang Y."/>
            <person name="Obille A."/>
            <person name="Becker A."/>
            <person name="Abrahante J.E."/>
            <person name="Garbe J."/>
            <person name="Badalamenti J.P."/>
            <person name="Herman A."/>
            <person name="Mangelson H."/>
            <person name="Liachko I."/>
            <person name="Sullivan S."/>
            <person name="Sone E.D."/>
            <person name="Koren S."/>
            <person name="Silverstein K.A.T."/>
            <person name="Beckman K.B."/>
            <person name="Gohl D.M."/>
        </authorList>
    </citation>
    <scope>NUCLEOTIDE SEQUENCE</scope>
    <source>
        <strain evidence="2">Duluth1</strain>
        <tissue evidence="2">Whole animal</tissue>
    </source>
</reference>
<dbReference type="Proteomes" id="UP000828390">
    <property type="component" value="Unassembled WGS sequence"/>
</dbReference>
<reference evidence="2" key="2">
    <citation type="submission" date="2020-11" db="EMBL/GenBank/DDBJ databases">
        <authorList>
            <person name="McCartney M.A."/>
            <person name="Auch B."/>
            <person name="Kono T."/>
            <person name="Mallez S."/>
            <person name="Becker A."/>
            <person name="Gohl D.M."/>
            <person name="Silverstein K.A.T."/>
            <person name="Koren S."/>
            <person name="Bechman K.B."/>
            <person name="Herman A."/>
            <person name="Abrahante J.E."/>
            <person name="Garbe J."/>
        </authorList>
    </citation>
    <scope>NUCLEOTIDE SEQUENCE</scope>
    <source>
        <strain evidence="2">Duluth1</strain>
        <tissue evidence="2">Whole animal</tissue>
    </source>
</reference>
<evidence type="ECO:0000256" key="1">
    <source>
        <dbReference type="SAM" id="MobiDB-lite"/>
    </source>
</evidence>
<name>A0A9D4GTY1_DREPO</name>
<dbReference type="EMBL" id="JAIWYP010000005">
    <property type="protein sequence ID" value="KAH3821411.1"/>
    <property type="molecule type" value="Genomic_DNA"/>
</dbReference>
<feature type="region of interest" description="Disordered" evidence="1">
    <location>
        <begin position="76"/>
        <end position="96"/>
    </location>
</feature>
<evidence type="ECO:0000313" key="2">
    <source>
        <dbReference type="EMBL" id="KAH3821411.1"/>
    </source>
</evidence>
<gene>
    <name evidence="2" type="ORF">DPMN_123175</name>
</gene>
<proteinExistence type="predicted"/>